<reference evidence="2 3" key="1">
    <citation type="submission" date="2018-08" db="EMBL/GenBank/DDBJ databases">
        <title>Mucilaginibacter terrae sp. nov., isolated from manganese diggings.</title>
        <authorList>
            <person name="Huang Y."/>
            <person name="Zhou Z."/>
        </authorList>
    </citation>
    <scope>NUCLEOTIDE SEQUENCE [LARGE SCALE GENOMIC DNA]</scope>
    <source>
        <strain evidence="2 3">ZH6</strain>
    </source>
</reference>
<name>A0A3E2NJE4_9SPHI</name>
<accession>A0A3E2NJE4</accession>
<dbReference type="Gene3D" id="3.40.390.10">
    <property type="entry name" value="Collagenase (Catalytic Domain)"/>
    <property type="match status" value="1"/>
</dbReference>
<keyword evidence="3" id="KW-1185">Reference proteome</keyword>
<comment type="caution">
    <text evidence="2">The sequence shown here is derived from an EMBL/GenBank/DDBJ whole genome shotgun (WGS) entry which is preliminary data.</text>
</comment>
<organism evidence="2 3">
    <name type="scientific">Mucilaginibacter terrenus</name>
    <dbReference type="NCBI Taxonomy" id="2482727"/>
    <lineage>
        <taxon>Bacteria</taxon>
        <taxon>Pseudomonadati</taxon>
        <taxon>Bacteroidota</taxon>
        <taxon>Sphingobacteriia</taxon>
        <taxon>Sphingobacteriales</taxon>
        <taxon>Sphingobacteriaceae</taxon>
        <taxon>Mucilaginibacter</taxon>
    </lineage>
</organism>
<evidence type="ECO:0000313" key="3">
    <source>
        <dbReference type="Proteomes" id="UP000260823"/>
    </source>
</evidence>
<dbReference type="SUPFAM" id="SSF55486">
    <property type="entry name" value="Metalloproteases ('zincins'), catalytic domain"/>
    <property type="match status" value="1"/>
</dbReference>
<evidence type="ECO:0000256" key="1">
    <source>
        <dbReference type="SAM" id="SignalP"/>
    </source>
</evidence>
<keyword evidence="1" id="KW-0732">Signal</keyword>
<dbReference type="InterPro" id="IPR024653">
    <property type="entry name" value="Peptidase_M10/M27/M57"/>
</dbReference>
<dbReference type="Pfam" id="PF12388">
    <property type="entry name" value="Peptidase_M57"/>
    <property type="match status" value="1"/>
</dbReference>
<evidence type="ECO:0000313" key="2">
    <source>
        <dbReference type="EMBL" id="RFZ81053.1"/>
    </source>
</evidence>
<keyword evidence="2" id="KW-0378">Hydrolase</keyword>
<dbReference type="Proteomes" id="UP000260823">
    <property type="component" value="Unassembled WGS sequence"/>
</dbReference>
<gene>
    <name evidence="2" type="ORF">DYU05_20755</name>
</gene>
<dbReference type="PROSITE" id="PS51257">
    <property type="entry name" value="PROKAR_LIPOPROTEIN"/>
    <property type="match status" value="1"/>
</dbReference>
<feature type="chain" id="PRO_5017683347" evidence="1">
    <location>
        <begin position="23"/>
        <end position="277"/>
    </location>
</feature>
<dbReference type="AlphaFoldDB" id="A0A3E2NJE4"/>
<protein>
    <submittedName>
        <fullName evidence="2">Protease</fullName>
    </submittedName>
</protein>
<dbReference type="InterPro" id="IPR024079">
    <property type="entry name" value="MetalloPept_cat_dom_sf"/>
</dbReference>
<dbReference type="OrthoDB" id="785995at2"/>
<keyword evidence="2" id="KW-0645">Protease</keyword>
<feature type="signal peptide" evidence="1">
    <location>
        <begin position="1"/>
        <end position="22"/>
    </location>
</feature>
<dbReference type="GO" id="GO:0006508">
    <property type="term" value="P:proteolysis"/>
    <property type="evidence" value="ECO:0007669"/>
    <property type="project" value="UniProtKB-KW"/>
</dbReference>
<dbReference type="EMBL" id="QWDE01000008">
    <property type="protein sequence ID" value="RFZ81053.1"/>
    <property type="molecule type" value="Genomic_DNA"/>
</dbReference>
<dbReference type="RefSeq" id="WP_117385091.1">
    <property type="nucleotide sequence ID" value="NZ_QWDE01000008.1"/>
</dbReference>
<dbReference type="GO" id="GO:0008237">
    <property type="term" value="F:metallopeptidase activity"/>
    <property type="evidence" value="ECO:0007669"/>
    <property type="project" value="InterPro"/>
</dbReference>
<proteinExistence type="predicted"/>
<sequence length="277" mass="29484">MKTNLLTRTGLSIALLSSVLLACQKNTKTTDATPVAKTEVSSQALQSIANMGFSTDDVHKVNGGYLVEGDIMLTDENMADAATSSFLRVAEAEQYRTTNLVKNLPRTVTVSVSNLPTVYATATQNALARYNALNLTLKFQFVSTGGQIQVIGFNEGPSGGYITLGSSGFPTRKGNPYSQIQMNTNAQAYGTNPDVNYLTSVLQHELGHCIGFRHTDYFDRSYSCGGTATNEGASNVGAVLIPGTPAGADAASWMLACSNGGDRTFNSNDKIALNYLY</sequence>